<protein>
    <recommendedName>
        <fullName evidence="1">VOC domain-containing protein</fullName>
    </recommendedName>
</protein>
<name>A0A8T0HYD6_CERPU</name>
<evidence type="ECO:0000313" key="2">
    <source>
        <dbReference type="EMBL" id="KAG0575787.1"/>
    </source>
</evidence>
<accession>A0A8T0HYD6</accession>
<organism evidence="2 3">
    <name type="scientific">Ceratodon purpureus</name>
    <name type="common">Fire moss</name>
    <name type="synonym">Dicranum purpureum</name>
    <dbReference type="NCBI Taxonomy" id="3225"/>
    <lineage>
        <taxon>Eukaryota</taxon>
        <taxon>Viridiplantae</taxon>
        <taxon>Streptophyta</taxon>
        <taxon>Embryophyta</taxon>
        <taxon>Bryophyta</taxon>
        <taxon>Bryophytina</taxon>
        <taxon>Bryopsida</taxon>
        <taxon>Dicranidae</taxon>
        <taxon>Pseudoditrichales</taxon>
        <taxon>Ditrichaceae</taxon>
        <taxon>Ceratodon</taxon>
    </lineage>
</organism>
<dbReference type="InterPro" id="IPR004360">
    <property type="entry name" value="Glyas_Fos-R_dOase_dom"/>
</dbReference>
<dbReference type="InterPro" id="IPR029068">
    <property type="entry name" value="Glyas_Bleomycin-R_OHBP_Dase"/>
</dbReference>
<reference evidence="2" key="1">
    <citation type="submission" date="2020-06" db="EMBL/GenBank/DDBJ databases">
        <title>WGS assembly of Ceratodon purpureus strain R40.</title>
        <authorList>
            <person name="Carey S.B."/>
            <person name="Jenkins J."/>
            <person name="Shu S."/>
            <person name="Lovell J.T."/>
            <person name="Sreedasyam A."/>
            <person name="Maumus F."/>
            <person name="Tiley G.P."/>
            <person name="Fernandez-Pozo N."/>
            <person name="Barry K."/>
            <person name="Chen C."/>
            <person name="Wang M."/>
            <person name="Lipzen A."/>
            <person name="Daum C."/>
            <person name="Saski C.A."/>
            <person name="Payton A.C."/>
            <person name="Mcbreen J.C."/>
            <person name="Conrad R.E."/>
            <person name="Kollar L.M."/>
            <person name="Olsson S."/>
            <person name="Huttunen S."/>
            <person name="Landis J.B."/>
            <person name="Wickett N.J."/>
            <person name="Johnson M.G."/>
            <person name="Rensing S.A."/>
            <person name="Grimwood J."/>
            <person name="Schmutz J."/>
            <person name="Mcdaniel S.F."/>
        </authorList>
    </citation>
    <scope>NUCLEOTIDE SEQUENCE</scope>
    <source>
        <strain evidence="2">R40</strain>
    </source>
</reference>
<dbReference type="EMBL" id="CM026425">
    <property type="protein sequence ID" value="KAG0575787.1"/>
    <property type="molecule type" value="Genomic_DNA"/>
</dbReference>
<dbReference type="PROSITE" id="PS51819">
    <property type="entry name" value="VOC"/>
    <property type="match status" value="1"/>
</dbReference>
<feature type="domain" description="VOC" evidence="1">
    <location>
        <begin position="26"/>
        <end position="143"/>
    </location>
</feature>
<sequence length="150" mass="16250">MTTSGEQAMRASGSEATGAMTVRAGRQLVYEWYTPSLARSVAFLQALGFKALRQEAAFAEMGWGPDARLFVEEVPEDPGMPSGYPGVYHGNIRVMVPDVDAVYRAAVVLPDGKILKPLADRYYGLRDFTLGGPFGLALRFATPLPGFSED</sequence>
<evidence type="ECO:0000313" key="3">
    <source>
        <dbReference type="Proteomes" id="UP000822688"/>
    </source>
</evidence>
<gene>
    <name evidence="2" type="ORF">KC19_5G031100</name>
</gene>
<dbReference type="SUPFAM" id="SSF54593">
    <property type="entry name" value="Glyoxalase/Bleomycin resistance protein/Dihydroxybiphenyl dioxygenase"/>
    <property type="match status" value="1"/>
</dbReference>
<dbReference type="Pfam" id="PF00903">
    <property type="entry name" value="Glyoxalase"/>
    <property type="match status" value="1"/>
</dbReference>
<proteinExistence type="predicted"/>
<keyword evidence="3" id="KW-1185">Reference proteome</keyword>
<dbReference type="AlphaFoldDB" id="A0A8T0HYD6"/>
<dbReference type="Proteomes" id="UP000822688">
    <property type="component" value="Chromosome 5"/>
</dbReference>
<evidence type="ECO:0000259" key="1">
    <source>
        <dbReference type="PROSITE" id="PS51819"/>
    </source>
</evidence>
<dbReference type="Gene3D" id="3.10.180.10">
    <property type="entry name" value="2,3-Dihydroxybiphenyl 1,2-Dioxygenase, domain 1"/>
    <property type="match status" value="1"/>
</dbReference>
<comment type="caution">
    <text evidence="2">The sequence shown here is derived from an EMBL/GenBank/DDBJ whole genome shotgun (WGS) entry which is preliminary data.</text>
</comment>
<dbReference type="InterPro" id="IPR037523">
    <property type="entry name" value="VOC_core"/>
</dbReference>